<dbReference type="RefSeq" id="WP_301216643.1">
    <property type="nucleotide sequence ID" value="NZ_JAROCB010000001.1"/>
</dbReference>
<dbReference type="PROSITE" id="PS51746">
    <property type="entry name" value="PPM_2"/>
    <property type="match status" value="1"/>
</dbReference>
<sequence length="272" mass="28632">MSSLVGVTVRSDTGAVRHVNEDSALAQDPVFVVADGMGGHARGDLASRTAVESLARTLQAGTRPTPDEVIRAIDEANAAVRALSGADESGAAVAGTTLTGVVRVRVPELAAEQWMVVNVGDSRVYSWDGRELRQITVDHSAVQELVDAGLISEAQAAVHPERNVITRALGAEDFVDADTTLLPEEGRQIFLVCSDGLTRELDDRRIAEILATSPADPASALVDAANEAGGHDNITVIVLESTTGEDAAPPVDTRERAGDDGRRDLEDTRPRG</sequence>
<feature type="region of interest" description="Disordered" evidence="1">
    <location>
        <begin position="240"/>
        <end position="272"/>
    </location>
</feature>
<dbReference type="EMBL" id="JAROCB010000001">
    <property type="protein sequence ID" value="MDN4596520.1"/>
    <property type="molecule type" value="Genomic_DNA"/>
</dbReference>
<evidence type="ECO:0000313" key="4">
    <source>
        <dbReference type="Proteomes" id="UP001174210"/>
    </source>
</evidence>
<evidence type="ECO:0000313" key="3">
    <source>
        <dbReference type="EMBL" id="MDN4596520.1"/>
    </source>
</evidence>
<organism evidence="3 4">
    <name type="scientific">Leifsonia virtsii</name>
    <dbReference type="NCBI Taxonomy" id="3035915"/>
    <lineage>
        <taxon>Bacteria</taxon>
        <taxon>Bacillati</taxon>
        <taxon>Actinomycetota</taxon>
        <taxon>Actinomycetes</taxon>
        <taxon>Micrococcales</taxon>
        <taxon>Microbacteriaceae</taxon>
        <taxon>Leifsonia</taxon>
    </lineage>
</organism>
<feature type="compositionally biased region" description="Basic and acidic residues" evidence="1">
    <location>
        <begin position="252"/>
        <end position="272"/>
    </location>
</feature>
<accession>A0ABT8IUP9</accession>
<keyword evidence="4" id="KW-1185">Reference proteome</keyword>
<feature type="domain" description="PPM-type phosphatase" evidence="2">
    <location>
        <begin position="6"/>
        <end position="241"/>
    </location>
</feature>
<evidence type="ECO:0000256" key="1">
    <source>
        <dbReference type="SAM" id="MobiDB-lite"/>
    </source>
</evidence>
<gene>
    <name evidence="3" type="ORF">P5G59_05155</name>
</gene>
<dbReference type="SUPFAM" id="SSF81606">
    <property type="entry name" value="PP2C-like"/>
    <property type="match status" value="1"/>
</dbReference>
<dbReference type="Proteomes" id="UP001174210">
    <property type="component" value="Unassembled WGS sequence"/>
</dbReference>
<dbReference type="InterPro" id="IPR015655">
    <property type="entry name" value="PP2C"/>
</dbReference>
<dbReference type="Gene3D" id="3.60.40.10">
    <property type="entry name" value="PPM-type phosphatase domain"/>
    <property type="match status" value="1"/>
</dbReference>
<dbReference type="InterPro" id="IPR001932">
    <property type="entry name" value="PPM-type_phosphatase-like_dom"/>
</dbReference>
<dbReference type="PANTHER" id="PTHR47992">
    <property type="entry name" value="PROTEIN PHOSPHATASE"/>
    <property type="match status" value="1"/>
</dbReference>
<dbReference type="SMART" id="SM00331">
    <property type="entry name" value="PP2C_SIG"/>
    <property type="match status" value="1"/>
</dbReference>
<evidence type="ECO:0000259" key="2">
    <source>
        <dbReference type="PROSITE" id="PS51746"/>
    </source>
</evidence>
<reference evidence="3" key="1">
    <citation type="submission" date="2023-03" db="EMBL/GenBank/DDBJ databases">
        <title>MT1 and MT2 Draft Genomes of Novel Species.</title>
        <authorList>
            <person name="Venkateswaran K."/>
        </authorList>
    </citation>
    <scope>NUCLEOTIDE SEQUENCE</scope>
    <source>
        <strain evidence="3">F6_8S_P_1A</strain>
    </source>
</reference>
<dbReference type="CDD" id="cd00143">
    <property type="entry name" value="PP2Cc"/>
    <property type="match status" value="1"/>
</dbReference>
<dbReference type="InterPro" id="IPR036457">
    <property type="entry name" value="PPM-type-like_dom_sf"/>
</dbReference>
<dbReference type="SMART" id="SM00332">
    <property type="entry name" value="PP2Cc"/>
    <property type="match status" value="1"/>
</dbReference>
<proteinExistence type="predicted"/>
<protein>
    <submittedName>
        <fullName evidence="3">Protein phosphatase 2C domain-containing protein</fullName>
    </submittedName>
</protein>
<name>A0ABT8IUP9_9MICO</name>
<dbReference type="Pfam" id="PF13672">
    <property type="entry name" value="PP2C_2"/>
    <property type="match status" value="1"/>
</dbReference>
<comment type="caution">
    <text evidence="3">The sequence shown here is derived from an EMBL/GenBank/DDBJ whole genome shotgun (WGS) entry which is preliminary data.</text>
</comment>